<dbReference type="Proteomes" id="UP000689195">
    <property type="component" value="Unassembled WGS sequence"/>
</dbReference>
<evidence type="ECO:0000313" key="1">
    <source>
        <dbReference type="EMBL" id="CAD8174803.1"/>
    </source>
</evidence>
<protein>
    <submittedName>
        <fullName evidence="1">Uncharacterized protein</fullName>
    </submittedName>
</protein>
<dbReference type="EMBL" id="CAJJDO010000062">
    <property type="protein sequence ID" value="CAD8174803.1"/>
    <property type="molecule type" value="Genomic_DNA"/>
</dbReference>
<accession>A0A8S1VEC2</accession>
<dbReference type="AlphaFoldDB" id="A0A8S1VEC2"/>
<evidence type="ECO:0000313" key="2">
    <source>
        <dbReference type="Proteomes" id="UP000689195"/>
    </source>
</evidence>
<keyword evidence="2" id="KW-1185">Reference proteome</keyword>
<name>A0A8S1VEC2_9CILI</name>
<organism evidence="1 2">
    <name type="scientific">Paramecium pentaurelia</name>
    <dbReference type="NCBI Taxonomy" id="43138"/>
    <lineage>
        <taxon>Eukaryota</taxon>
        <taxon>Sar</taxon>
        <taxon>Alveolata</taxon>
        <taxon>Ciliophora</taxon>
        <taxon>Intramacronucleata</taxon>
        <taxon>Oligohymenophorea</taxon>
        <taxon>Peniculida</taxon>
        <taxon>Parameciidae</taxon>
        <taxon>Paramecium</taxon>
    </lineage>
</organism>
<comment type="caution">
    <text evidence="1">The sequence shown here is derived from an EMBL/GenBank/DDBJ whole genome shotgun (WGS) entry which is preliminary data.</text>
</comment>
<proteinExistence type="predicted"/>
<gene>
    <name evidence="1" type="ORF">PPENT_87.1.T0620004</name>
</gene>
<sequence>MCYNYQNLRWNPIQKIISFNKVLIYAIQNYENLSKYFIIAPIILKLSNLIIGKTNFIKKNLFLLNQGKPRLFGINGIKFSLKFISIFQIELDAFYLIEKYQNKFNPNLNKEKINNLAQKIQKRCVLFVSNKKNNLLIFDDCFQAYYLFYYNGHIQQLQQCFLNQNTQSQLKLVHLRNLQNCYQLIESRPYQSQINQNLSKLLEAQYIILTIVHNQKISNQLRIQDMYQLIVLLNMINIVTVKVQQQYKLQQQDSDINNMRFKQIIDNPSFKNSNHIVSYEKSSFSQHFRITSQRSSPQSKKLFVDIVKGTDKIKTDLVCPYSPQLLKSQQQIISGYLKDLAKKRRKPQGIDARLDFEAELIYSALTQDGDLAKKIFNKSGSQVKQIFRNILATGYDQQMYYLNRIRSIHQD</sequence>
<reference evidence="1" key="1">
    <citation type="submission" date="2021-01" db="EMBL/GenBank/DDBJ databases">
        <authorList>
            <consortium name="Genoscope - CEA"/>
            <person name="William W."/>
        </authorList>
    </citation>
    <scope>NUCLEOTIDE SEQUENCE</scope>
</reference>